<dbReference type="EMBL" id="AHAE01000018">
    <property type="protein sequence ID" value="EJZ82758.1"/>
    <property type="molecule type" value="Genomic_DNA"/>
</dbReference>
<proteinExistence type="predicted"/>
<name>K0YHV3_9CORY</name>
<feature type="transmembrane region" description="Helical" evidence="1">
    <location>
        <begin position="6"/>
        <end position="26"/>
    </location>
</feature>
<reference evidence="2 3" key="1">
    <citation type="submission" date="2012-08" db="EMBL/GenBank/DDBJ databases">
        <title>The Genome Sequence of Turicella otitidis ATCC 51513.</title>
        <authorList>
            <consortium name="The Broad Institute Genome Sequencing Platform"/>
            <person name="Earl A."/>
            <person name="Ward D."/>
            <person name="Feldgarden M."/>
            <person name="Gevers D."/>
            <person name="Huys G."/>
            <person name="Walker B."/>
            <person name="Young S.K."/>
            <person name="Zeng Q."/>
            <person name="Gargeya S."/>
            <person name="Fitzgerald M."/>
            <person name="Haas B."/>
            <person name="Abouelleil A."/>
            <person name="Alvarado L."/>
            <person name="Arachchi H.M."/>
            <person name="Berlin A.M."/>
            <person name="Chapman S.B."/>
            <person name="Goldberg J."/>
            <person name="Griggs A."/>
            <person name="Gujja S."/>
            <person name="Hansen M."/>
            <person name="Howarth C."/>
            <person name="Imamovic A."/>
            <person name="Larimer J."/>
            <person name="McCowen C."/>
            <person name="Montmayeur A."/>
            <person name="Murphy C."/>
            <person name="Neiman D."/>
            <person name="Pearson M."/>
            <person name="Priest M."/>
            <person name="Roberts A."/>
            <person name="Saif S."/>
            <person name="Shea T."/>
            <person name="Sisk P."/>
            <person name="Sykes S."/>
            <person name="Wortman J."/>
            <person name="Nusbaum C."/>
            <person name="Birren B."/>
        </authorList>
    </citation>
    <scope>NUCLEOTIDE SEQUENCE [LARGE SCALE GENOMIC DNA]</scope>
    <source>
        <strain evidence="2 3">ATCC 51513</strain>
    </source>
</reference>
<accession>K0YHV3</accession>
<keyword evidence="3" id="KW-1185">Reference proteome</keyword>
<feature type="non-terminal residue" evidence="2">
    <location>
        <position position="1"/>
    </location>
</feature>
<evidence type="ECO:0000313" key="3">
    <source>
        <dbReference type="Proteomes" id="UP000006078"/>
    </source>
</evidence>
<keyword evidence="1" id="KW-0812">Transmembrane</keyword>
<sequence length="31" mass="2918">DMQAGLLAAAGAGLVAVALGAAALIARRRLG</sequence>
<organism evidence="2 3">
    <name type="scientific">Corynebacterium otitidis ATCC 51513</name>
    <dbReference type="NCBI Taxonomy" id="883169"/>
    <lineage>
        <taxon>Bacteria</taxon>
        <taxon>Bacillati</taxon>
        <taxon>Actinomycetota</taxon>
        <taxon>Actinomycetes</taxon>
        <taxon>Mycobacteriales</taxon>
        <taxon>Corynebacteriaceae</taxon>
        <taxon>Corynebacterium</taxon>
    </lineage>
</organism>
<evidence type="ECO:0000256" key="1">
    <source>
        <dbReference type="SAM" id="Phobius"/>
    </source>
</evidence>
<evidence type="ECO:0008006" key="4">
    <source>
        <dbReference type="Google" id="ProtNLM"/>
    </source>
</evidence>
<comment type="caution">
    <text evidence="2">The sequence shown here is derived from an EMBL/GenBank/DDBJ whole genome shotgun (WGS) entry which is preliminary data.</text>
</comment>
<protein>
    <recommendedName>
        <fullName evidence="4">LPXTG cell wall anchor domain-containing protein</fullName>
    </recommendedName>
</protein>
<gene>
    <name evidence="2" type="ORF">HMPREF9719_00308</name>
</gene>
<dbReference type="AlphaFoldDB" id="K0YHV3"/>
<dbReference type="HOGENOM" id="CLU_3393845_0_0_11"/>
<dbReference type="Proteomes" id="UP000006078">
    <property type="component" value="Unassembled WGS sequence"/>
</dbReference>
<evidence type="ECO:0000313" key="2">
    <source>
        <dbReference type="EMBL" id="EJZ82758.1"/>
    </source>
</evidence>
<keyword evidence="1" id="KW-1133">Transmembrane helix</keyword>
<keyword evidence="1" id="KW-0472">Membrane</keyword>